<keyword evidence="2" id="KW-1185">Reference proteome</keyword>
<organism evidence="1 2">
    <name type="scientific">Aspergillus cavernicola</name>
    <dbReference type="NCBI Taxonomy" id="176166"/>
    <lineage>
        <taxon>Eukaryota</taxon>
        <taxon>Fungi</taxon>
        <taxon>Dikarya</taxon>
        <taxon>Ascomycota</taxon>
        <taxon>Pezizomycotina</taxon>
        <taxon>Eurotiomycetes</taxon>
        <taxon>Eurotiomycetidae</taxon>
        <taxon>Eurotiales</taxon>
        <taxon>Aspergillaceae</taxon>
        <taxon>Aspergillus</taxon>
        <taxon>Aspergillus subgen. Nidulantes</taxon>
    </lineage>
</organism>
<evidence type="ECO:0008006" key="3">
    <source>
        <dbReference type="Google" id="ProtNLM"/>
    </source>
</evidence>
<protein>
    <recommendedName>
        <fullName evidence="3">Prokaryotic glutathione synthetase ATP-binding domain-containing protein</fullName>
    </recommendedName>
</protein>
<evidence type="ECO:0000313" key="2">
    <source>
        <dbReference type="Proteomes" id="UP001610335"/>
    </source>
</evidence>
<evidence type="ECO:0000313" key="1">
    <source>
        <dbReference type="EMBL" id="KAL2828673.1"/>
    </source>
</evidence>
<dbReference type="InterPro" id="IPR053191">
    <property type="entry name" value="DcsG_Biosynth_Enzyme"/>
</dbReference>
<dbReference type="Proteomes" id="UP001610335">
    <property type="component" value="Unassembled WGS sequence"/>
</dbReference>
<dbReference type="SUPFAM" id="SSF56059">
    <property type="entry name" value="Glutathione synthetase ATP-binding domain-like"/>
    <property type="match status" value="1"/>
</dbReference>
<dbReference type="PANTHER" id="PTHR39217:SF1">
    <property type="entry name" value="GLUTATHIONE SYNTHETASE"/>
    <property type="match status" value="1"/>
</dbReference>
<gene>
    <name evidence="1" type="ORF">BDW59DRAFT_142851</name>
</gene>
<proteinExistence type="predicted"/>
<reference evidence="1 2" key="1">
    <citation type="submission" date="2024-07" db="EMBL/GenBank/DDBJ databases">
        <title>Section-level genome sequencing and comparative genomics of Aspergillus sections Usti and Cavernicolus.</title>
        <authorList>
            <consortium name="Lawrence Berkeley National Laboratory"/>
            <person name="Nybo J.L."/>
            <person name="Vesth T.C."/>
            <person name="Theobald S."/>
            <person name="Frisvad J.C."/>
            <person name="Larsen T.O."/>
            <person name="Kjaerboelling I."/>
            <person name="Rothschild-Mancinelli K."/>
            <person name="Lyhne E.K."/>
            <person name="Kogle M.E."/>
            <person name="Barry K."/>
            <person name="Clum A."/>
            <person name="Na H."/>
            <person name="Ledsgaard L."/>
            <person name="Lin J."/>
            <person name="Lipzen A."/>
            <person name="Kuo A."/>
            <person name="Riley R."/>
            <person name="Mondo S."/>
            <person name="LaButti K."/>
            <person name="Haridas S."/>
            <person name="Pangalinan J."/>
            <person name="Salamov A.A."/>
            <person name="Simmons B.A."/>
            <person name="Magnuson J.K."/>
            <person name="Chen J."/>
            <person name="Drula E."/>
            <person name="Henrissat B."/>
            <person name="Wiebenga A."/>
            <person name="Lubbers R.J."/>
            <person name="Gomes A.C."/>
            <person name="Makela M.R."/>
            <person name="Stajich J."/>
            <person name="Grigoriev I.V."/>
            <person name="Mortensen U.H."/>
            <person name="De vries R.P."/>
            <person name="Baker S.E."/>
            <person name="Andersen M.R."/>
        </authorList>
    </citation>
    <scope>NUCLEOTIDE SEQUENCE [LARGE SCALE GENOMIC DNA]</scope>
    <source>
        <strain evidence="1 2">CBS 600.67</strain>
    </source>
</reference>
<comment type="caution">
    <text evidence="1">The sequence shown here is derived from an EMBL/GenBank/DDBJ whole genome shotgun (WGS) entry which is preliminary data.</text>
</comment>
<name>A0ABR4IPD9_9EURO</name>
<dbReference type="PANTHER" id="PTHR39217">
    <property type="match status" value="1"/>
</dbReference>
<dbReference type="EMBL" id="JBFXLS010000019">
    <property type="protein sequence ID" value="KAL2828673.1"/>
    <property type="molecule type" value="Genomic_DNA"/>
</dbReference>
<accession>A0ABR4IPD9</accession>
<sequence>MKRILFLTSVPPDIIEEYISDNDWSNEMLPTLLSEMGASVTIKRWADEDIIATMLNNETVTFLWAEDYIRHPTGFAQFLEKAGSAINANVNGAPRVINNIALVRWNMDKKYLLDMQNAGFDIPATEILNPEQFPSASALHHRLQLFQSSGPIVLKPSVSASSNNTRLVADISSVSPDDLAYLESCTKGRLESSLVIQQFEPAIALGEYSFIFIGEKLTHATLKEPKHGEFRCQPAFGGQLSRIAIEGIEARTLATVQSIFDTLRKWFGEESTGEMGYLRIDGLVTKDRAFVLMEIEAIEPSLNLEMGGLQEMLSLLLSVV</sequence>